<name>A0A1G4YI13_9ACTN</name>
<feature type="domain" description="DhaL" evidence="1">
    <location>
        <begin position="24"/>
        <end position="218"/>
    </location>
</feature>
<evidence type="ECO:0000259" key="1">
    <source>
        <dbReference type="PROSITE" id="PS51480"/>
    </source>
</evidence>
<organism evidence="2 3">
    <name type="scientific">Klenkia marina</name>
    <dbReference type="NCBI Taxonomy" id="1960309"/>
    <lineage>
        <taxon>Bacteria</taxon>
        <taxon>Bacillati</taxon>
        <taxon>Actinomycetota</taxon>
        <taxon>Actinomycetes</taxon>
        <taxon>Geodermatophilales</taxon>
        <taxon>Geodermatophilaceae</taxon>
        <taxon>Klenkia</taxon>
    </lineage>
</organism>
<accession>A0A1G4YI13</accession>
<dbReference type="GO" id="GO:0006071">
    <property type="term" value="P:glycerol metabolic process"/>
    <property type="evidence" value="ECO:0007669"/>
    <property type="project" value="InterPro"/>
</dbReference>
<dbReference type="InterPro" id="IPR048394">
    <property type="entry name" value="FakA-like_M"/>
</dbReference>
<dbReference type="SMART" id="SM01121">
    <property type="entry name" value="Dak1_2"/>
    <property type="match status" value="1"/>
</dbReference>
<dbReference type="PANTHER" id="PTHR33434:SF4">
    <property type="entry name" value="PHOSPHATASE PROTEIN"/>
    <property type="match status" value="1"/>
</dbReference>
<dbReference type="PROSITE" id="PS51480">
    <property type="entry name" value="DHAL"/>
    <property type="match status" value="1"/>
</dbReference>
<dbReference type="InterPro" id="IPR004007">
    <property type="entry name" value="DhaL_dom"/>
</dbReference>
<protein>
    <recommendedName>
        <fullName evidence="1">DhaL domain-containing protein</fullName>
    </recommendedName>
</protein>
<dbReference type="SMART" id="SM01120">
    <property type="entry name" value="Dak2"/>
    <property type="match status" value="1"/>
</dbReference>
<dbReference type="InterPro" id="IPR050270">
    <property type="entry name" value="DegV_domain_contain"/>
</dbReference>
<dbReference type="EMBL" id="FMUH01000004">
    <property type="protein sequence ID" value="SCX52989.1"/>
    <property type="molecule type" value="Genomic_DNA"/>
</dbReference>
<dbReference type="STRING" id="1960309.SAMN03159343_2897"/>
<dbReference type="Pfam" id="PF13684">
    <property type="entry name" value="FakA-like_C"/>
    <property type="match status" value="1"/>
</dbReference>
<proteinExistence type="predicted"/>
<dbReference type="GO" id="GO:0004371">
    <property type="term" value="F:glycerone kinase activity"/>
    <property type="evidence" value="ECO:0007669"/>
    <property type="project" value="InterPro"/>
</dbReference>
<reference evidence="3" key="1">
    <citation type="submission" date="2016-10" db="EMBL/GenBank/DDBJ databases">
        <authorList>
            <person name="Varghese N."/>
            <person name="Submissions S."/>
        </authorList>
    </citation>
    <scope>NUCLEOTIDE SEQUENCE [LARGE SCALE GENOMIC DNA]</scope>
    <source>
        <strain evidence="3">DSM 45722</strain>
    </source>
</reference>
<dbReference type="GO" id="GO:0008168">
    <property type="term" value="F:methyltransferase activity"/>
    <property type="evidence" value="ECO:0007669"/>
    <property type="project" value="InterPro"/>
</dbReference>
<keyword evidence="3" id="KW-1185">Reference proteome</keyword>
<dbReference type="Gene3D" id="1.25.40.340">
    <property type="match status" value="1"/>
</dbReference>
<dbReference type="SUPFAM" id="SSF53790">
    <property type="entry name" value="Tetrapyrrole methylase"/>
    <property type="match status" value="1"/>
</dbReference>
<dbReference type="InterPro" id="IPR036117">
    <property type="entry name" value="DhaL_dom_sf"/>
</dbReference>
<sequence>MSAGSGVSVPTGSLRHVLTALDEAAVGRWSRAAANALRASRGRLDELNVFPVPDGDTGTNLLLTAQAAAESEAAGGEGPALTRWARGAVLGARGNSGAILAQLLAGLADRLAAPGPAPRAVDGPALAGALEHAARSAYEAVAEPAEGTFLTVARSGAEAAAAAVREGREALADVVRAAADGARRALHGTTEQLEALRAAGVVDAGGAGWCVVLDALVATVTGTEPDRPPLARRTGRPHRHEHDGVGTHLHAPVPDAGSEVQFLLADSTEAAVDRLRAELGWLGDCLVVVGIDTPTGREWNVHVHVHDVGAAVEAGIRAGRPHHISVTALAPVQVAPALPGSRLTIALVPDGPAAEGAGELFAAEGVEVLTVGLPVDADDTPAVDRVRAAVREAALTSGAADLVLLPGDPSLVGPVTRAAAQVREEGRDVAVVPTRSLVQGLAAVAVADPQLRFADDVIAMTEAASATRWAEVVLATGEALTSAGRCHPGDVLGIVEGDVVVIGAAQVAVTCELLDRLLAGGGELVTLLGGRLAEAAATHLAARHPTVEVAVHPLGQGPRPLLIGVE</sequence>
<gene>
    <name evidence="2" type="ORF">SAMN03159343_2897</name>
</gene>
<dbReference type="AlphaFoldDB" id="A0A1G4YI13"/>
<evidence type="ECO:0000313" key="2">
    <source>
        <dbReference type="EMBL" id="SCX52989.1"/>
    </source>
</evidence>
<dbReference type="InterPro" id="IPR033470">
    <property type="entry name" value="FakA-like_C"/>
</dbReference>
<dbReference type="Proteomes" id="UP000198981">
    <property type="component" value="Unassembled WGS sequence"/>
</dbReference>
<dbReference type="SUPFAM" id="SSF101473">
    <property type="entry name" value="DhaL-like"/>
    <property type="match status" value="1"/>
</dbReference>
<dbReference type="InterPro" id="IPR035996">
    <property type="entry name" value="4pyrrol_Methylase_sf"/>
</dbReference>
<dbReference type="Pfam" id="PF02734">
    <property type="entry name" value="Dak2"/>
    <property type="match status" value="1"/>
</dbReference>
<dbReference type="Pfam" id="PF21645">
    <property type="entry name" value="FakA-like_M"/>
    <property type="match status" value="1"/>
</dbReference>
<evidence type="ECO:0000313" key="3">
    <source>
        <dbReference type="Proteomes" id="UP000198981"/>
    </source>
</evidence>
<dbReference type="PANTHER" id="PTHR33434">
    <property type="entry name" value="DEGV DOMAIN-CONTAINING PROTEIN DR_1986-RELATED"/>
    <property type="match status" value="1"/>
</dbReference>